<keyword evidence="1" id="KW-1133">Transmembrane helix</keyword>
<organism evidence="2">
    <name type="scientific">Arundo donax</name>
    <name type="common">Giant reed</name>
    <name type="synonym">Donax arundinaceus</name>
    <dbReference type="NCBI Taxonomy" id="35708"/>
    <lineage>
        <taxon>Eukaryota</taxon>
        <taxon>Viridiplantae</taxon>
        <taxon>Streptophyta</taxon>
        <taxon>Embryophyta</taxon>
        <taxon>Tracheophyta</taxon>
        <taxon>Spermatophyta</taxon>
        <taxon>Magnoliopsida</taxon>
        <taxon>Liliopsida</taxon>
        <taxon>Poales</taxon>
        <taxon>Poaceae</taxon>
        <taxon>PACMAD clade</taxon>
        <taxon>Arundinoideae</taxon>
        <taxon>Arundineae</taxon>
        <taxon>Arundo</taxon>
    </lineage>
</organism>
<keyword evidence="1" id="KW-0472">Membrane</keyword>
<name>A0A0A9A494_ARUDO</name>
<dbReference type="AlphaFoldDB" id="A0A0A9A494"/>
<reference evidence="2" key="1">
    <citation type="submission" date="2014-09" db="EMBL/GenBank/DDBJ databases">
        <authorList>
            <person name="Magalhaes I.L.F."/>
            <person name="Oliveira U."/>
            <person name="Santos F.R."/>
            <person name="Vidigal T.H.D.A."/>
            <person name="Brescovit A.D."/>
            <person name="Santos A.J."/>
        </authorList>
    </citation>
    <scope>NUCLEOTIDE SEQUENCE</scope>
    <source>
        <tissue evidence="2">Shoot tissue taken approximately 20 cm above the soil surface</tissue>
    </source>
</reference>
<evidence type="ECO:0000313" key="2">
    <source>
        <dbReference type="EMBL" id="JAD44748.1"/>
    </source>
</evidence>
<sequence length="33" mass="4145">MLCLLIILTMFFFIFRILELICRLWSSLFFKWS</sequence>
<dbReference type="EMBL" id="GBRH01253147">
    <property type="protein sequence ID" value="JAD44748.1"/>
    <property type="molecule type" value="Transcribed_RNA"/>
</dbReference>
<proteinExistence type="predicted"/>
<accession>A0A0A9A494</accession>
<evidence type="ECO:0000256" key="1">
    <source>
        <dbReference type="SAM" id="Phobius"/>
    </source>
</evidence>
<feature type="transmembrane region" description="Helical" evidence="1">
    <location>
        <begin position="6"/>
        <end position="25"/>
    </location>
</feature>
<reference evidence="2" key="2">
    <citation type="journal article" date="2015" name="Data Brief">
        <title>Shoot transcriptome of the giant reed, Arundo donax.</title>
        <authorList>
            <person name="Barrero R.A."/>
            <person name="Guerrero F.D."/>
            <person name="Moolhuijzen P."/>
            <person name="Goolsby J.A."/>
            <person name="Tidwell J."/>
            <person name="Bellgard S.E."/>
            <person name="Bellgard M.I."/>
        </authorList>
    </citation>
    <scope>NUCLEOTIDE SEQUENCE</scope>
    <source>
        <tissue evidence="2">Shoot tissue taken approximately 20 cm above the soil surface</tissue>
    </source>
</reference>
<keyword evidence="1" id="KW-0812">Transmembrane</keyword>
<protein>
    <submittedName>
        <fullName evidence="2">Uncharacterized protein</fullName>
    </submittedName>
</protein>